<feature type="region of interest" description="Disordered" evidence="1">
    <location>
        <begin position="1"/>
        <end position="24"/>
    </location>
</feature>
<dbReference type="SUPFAM" id="SSF54427">
    <property type="entry name" value="NTF2-like"/>
    <property type="match status" value="1"/>
</dbReference>
<feature type="compositionally biased region" description="Low complexity" evidence="1">
    <location>
        <begin position="11"/>
        <end position="22"/>
    </location>
</feature>
<dbReference type="Proteomes" id="UP000536604">
    <property type="component" value="Unassembled WGS sequence"/>
</dbReference>
<comment type="caution">
    <text evidence="3">The sequence shown here is derived from an EMBL/GenBank/DDBJ whole genome shotgun (WGS) entry which is preliminary data.</text>
</comment>
<dbReference type="InterPro" id="IPR032710">
    <property type="entry name" value="NTF2-like_dom_sf"/>
</dbReference>
<protein>
    <recommendedName>
        <fullName evidence="2">SnoaL-like domain-containing protein</fullName>
    </recommendedName>
</protein>
<evidence type="ECO:0000313" key="4">
    <source>
        <dbReference type="Proteomes" id="UP000536604"/>
    </source>
</evidence>
<dbReference type="AlphaFoldDB" id="A0A841IP03"/>
<evidence type="ECO:0000256" key="1">
    <source>
        <dbReference type="SAM" id="MobiDB-lite"/>
    </source>
</evidence>
<reference evidence="3 4" key="1">
    <citation type="submission" date="2020-08" db="EMBL/GenBank/DDBJ databases">
        <title>Genomic Encyclopedia of Type Strains, Phase III (KMG-III): the genomes of soil and plant-associated and newly described type strains.</title>
        <authorList>
            <person name="Whitman W."/>
        </authorList>
    </citation>
    <scope>NUCLEOTIDE SEQUENCE [LARGE SCALE GENOMIC DNA]</scope>
    <source>
        <strain evidence="3 4">CECT 8712</strain>
    </source>
</reference>
<feature type="domain" description="SnoaL-like" evidence="2">
    <location>
        <begin position="30"/>
        <end position="130"/>
    </location>
</feature>
<dbReference type="Pfam" id="PF12680">
    <property type="entry name" value="SnoaL_2"/>
    <property type="match status" value="1"/>
</dbReference>
<dbReference type="RefSeq" id="WP_184286272.1">
    <property type="nucleotide sequence ID" value="NZ_JACHJO010000001.1"/>
</dbReference>
<name>A0A841IP03_9ACTN</name>
<proteinExistence type="predicted"/>
<keyword evidence="4" id="KW-1185">Reference proteome</keyword>
<sequence>MTVTDTVRAFPSAPSRPAPASAGELDARAREVYARVDGGDIGGLLELFSDDVVYERPGYQPIVGRTSFERFYREARVIREGVHTPDSVVVGEDGRVAVQGSFAGVLKDGTSVSLRYADFFTSGPDGRFRRRDTYFFSPMV</sequence>
<gene>
    <name evidence="3" type="ORF">FHS13_000353</name>
</gene>
<dbReference type="InterPro" id="IPR037401">
    <property type="entry name" value="SnoaL-like"/>
</dbReference>
<dbReference type="EMBL" id="JACHJO010000001">
    <property type="protein sequence ID" value="MBB6118425.1"/>
    <property type="molecule type" value="Genomic_DNA"/>
</dbReference>
<evidence type="ECO:0000259" key="2">
    <source>
        <dbReference type="Pfam" id="PF12680"/>
    </source>
</evidence>
<organism evidence="3 4">
    <name type="scientific">Nocardiopsis algeriensis</name>
    <dbReference type="NCBI Taxonomy" id="1478215"/>
    <lineage>
        <taxon>Bacteria</taxon>
        <taxon>Bacillati</taxon>
        <taxon>Actinomycetota</taxon>
        <taxon>Actinomycetes</taxon>
        <taxon>Streptosporangiales</taxon>
        <taxon>Nocardiopsidaceae</taxon>
        <taxon>Nocardiopsis</taxon>
    </lineage>
</organism>
<dbReference type="Gene3D" id="3.10.450.50">
    <property type="match status" value="1"/>
</dbReference>
<accession>A0A841IP03</accession>
<evidence type="ECO:0000313" key="3">
    <source>
        <dbReference type="EMBL" id="MBB6118425.1"/>
    </source>
</evidence>